<sequence length="178" mass="20116">MENGWTRLTSRAVADIGPIPDGNSSIIYSIEVGNNGEHRTFCSWLSQANHIFTQLLSSKDALDLKFPFIDFDMEIWGSSWDDTIYAYLGEFHERKGISKGLHIPFALEPYGELGGNDSSIREENTTSSDELVVNFALTCDDLEVFTPSWIWNILICFQIGLIVSLAIFSFVDYLHMCM</sequence>
<keyword evidence="1" id="KW-0472">Membrane</keyword>
<gene>
    <name evidence="2" type="ORF">B0H16DRAFT_1737006</name>
</gene>
<comment type="caution">
    <text evidence="2">The sequence shown here is derived from an EMBL/GenBank/DDBJ whole genome shotgun (WGS) entry which is preliminary data.</text>
</comment>
<protein>
    <submittedName>
        <fullName evidence="2">Uncharacterized protein</fullName>
    </submittedName>
</protein>
<name>A0AAD7HM51_9AGAR</name>
<dbReference type="AlphaFoldDB" id="A0AAD7HM51"/>
<proteinExistence type="predicted"/>
<reference evidence="2" key="1">
    <citation type="submission" date="2023-03" db="EMBL/GenBank/DDBJ databases">
        <title>Massive genome expansion in bonnet fungi (Mycena s.s.) driven by repeated elements and novel gene families across ecological guilds.</title>
        <authorList>
            <consortium name="Lawrence Berkeley National Laboratory"/>
            <person name="Harder C.B."/>
            <person name="Miyauchi S."/>
            <person name="Viragh M."/>
            <person name="Kuo A."/>
            <person name="Thoen E."/>
            <person name="Andreopoulos B."/>
            <person name="Lu D."/>
            <person name="Skrede I."/>
            <person name="Drula E."/>
            <person name="Henrissat B."/>
            <person name="Morin E."/>
            <person name="Kohler A."/>
            <person name="Barry K."/>
            <person name="LaButti K."/>
            <person name="Morin E."/>
            <person name="Salamov A."/>
            <person name="Lipzen A."/>
            <person name="Mereny Z."/>
            <person name="Hegedus B."/>
            <person name="Baldrian P."/>
            <person name="Stursova M."/>
            <person name="Weitz H."/>
            <person name="Taylor A."/>
            <person name="Grigoriev I.V."/>
            <person name="Nagy L.G."/>
            <person name="Martin F."/>
            <person name="Kauserud H."/>
        </authorList>
    </citation>
    <scope>NUCLEOTIDE SEQUENCE</scope>
    <source>
        <strain evidence="2">CBHHK182m</strain>
    </source>
</reference>
<evidence type="ECO:0000313" key="2">
    <source>
        <dbReference type="EMBL" id="KAJ7723912.1"/>
    </source>
</evidence>
<dbReference type="Proteomes" id="UP001215598">
    <property type="component" value="Unassembled WGS sequence"/>
</dbReference>
<accession>A0AAD7HM51</accession>
<feature type="transmembrane region" description="Helical" evidence="1">
    <location>
        <begin position="149"/>
        <end position="174"/>
    </location>
</feature>
<evidence type="ECO:0000313" key="3">
    <source>
        <dbReference type="Proteomes" id="UP001215598"/>
    </source>
</evidence>
<keyword evidence="1" id="KW-1133">Transmembrane helix</keyword>
<evidence type="ECO:0000256" key="1">
    <source>
        <dbReference type="SAM" id="Phobius"/>
    </source>
</evidence>
<keyword evidence="3" id="KW-1185">Reference proteome</keyword>
<organism evidence="2 3">
    <name type="scientific">Mycena metata</name>
    <dbReference type="NCBI Taxonomy" id="1033252"/>
    <lineage>
        <taxon>Eukaryota</taxon>
        <taxon>Fungi</taxon>
        <taxon>Dikarya</taxon>
        <taxon>Basidiomycota</taxon>
        <taxon>Agaricomycotina</taxon>
        <taxon>Agaricomycetes</taxon>
        <taxon>Agaricomycetidae</taxon>
        <taxon>Agaricales</taxon>
        <taxon>Marasmiineae</taxon>
        <taxon>Mycenaceae</taxon>
        <taxon>Mycena</taxon>
    </lineage>
</organism>
<dbReference type="EMBL" id="JARKIB010000207">
    <property type="protein sequence ID" value="KAJ7723912.1"/>
    <property type="molecule type" value="Genomic_DNA"/>
</dbReference>
<keyword evidence="1" id="KW-0812">Transmembrane</keyword>